<dbReference type="RefSeq" id="WP_184184048.1">
    <property type="nucleotide sequence ID" value="NZ_BMNF01000005.1"/>
</dbReference>
<organism evidence="10 11">
    <name type="scientific">Micromonospora parathelypteridis</name>
    <dbReference type="NCBI Taxonomy" id="1839617"/>
    <lineage>
        <taxon>Bacteria</taxon>
        <taxon>Bacillati</taxon>
        <taxon>Actinomycetota</taxon>
        <taxon>Actinomycetes</taxon>
        <taxon>Micromonosporales</taxon>
        <taxon>Micromonosporaceae</taxon>
        <taxon>Micromonospora</taxon>
    </lineage>
</organism>
<dbReference type="EC" id="4.2.1.46" evidence="4 8"/>
<evidence type="ECO:0000313" key="11">
    <source>
        <dbReference type="Proteomes" id="UP000586947"/>
    </source>
</evidence>
<evidence type="ECO:0000256" key="6">
    <source>
        <dbReference type="ARBA" id="ARBA00023027"/>
    </source>
</evidence>
<comment type="catalytic activity">
    <reaction evidence="1 8">
        <text>dTDP-alpha-D-glucose = dTDP-4-dehydro-6-deoxy-alpha-D-glucose + H2O</text>
        <dbReference type="Rhea" id="RHEA:17221"/>
        <dbReference type="ChEBI" id="CHEBI:15377"/>
        <dbReference type="ChEBI" id="CHEBI:57477"/>
        <dbReference type="ChEBI" id="CHEBI:57649"/>
        <dbReference type="EC" id="4.2.1.46"/>
    </reaction>
</comment>
<evidence type="ECO:0000256" key="4">
    <source>
        <dbReference type="ARBA" id="ARBA00011990"/>
    </source>
</evidence>
<evidence type="ECO:0000256" key="7">
    <source>
        <dbReference type="ARBA" id="ARBA00023239"/>
    </source>
</evidence>
<sequence>MRILVTGGAGFIGSHFARSLLGGRYVGFEHCDVTVIDKLTYASDRANLPAAHPRLTFVRGDICDRQLLADVVPGHDAVVHFAAESHVDRSIDDPAPFFETNVMGSHNLLAACARGGVGRVVHVSTDEVYGTISEGSWNESCVLEPNSPYAASKAASDHVVRSYWRTYDVDVSITRCANNYGPYQHVEKVIPRFVTSLLTGQDITLHGDGSAVREWLHVDDHCLAIALVLAKGRAGEVYNIGGDIELTNHALAERILRLAGADWDRVRHVADRKVQDQRYSLDYRKISDELGFEPQIRFEDGLAEVFHWYRENWAWWASNAAESRGAALTNSVRSVPAARALTVHSH</sequence>
<dbReference type="GO" id="GO:0008460">
    <property type="term" value="F:dTDP-glucose 4,6-dehydratase activity"/>
    <property type="evidence" value="ECO:0007669"/>
    <property type="project" value="UniProtKB-EC"/>
</dbReference>
<gene>
    <name evidence="10" type="ORF">HNR20_004789</name>
</gene>
<dbReference type="EMBL" id="JACHDP010000001">
    <property type="protein sequence ID" value="MBB5480284.1"/>
    <property type="molecule type" value="Genomic_DNA"/>
</dbReference>
<dbReference type="InterPro" id="IPR005888">
    <property type="entry name" value="dTDP_Gluc_deHydtase"/>
</dbReference>
<keyword evidence="11" id="KW-1185">Reference proteome</keyword>
<dbReference type="PANTHER" id="PTHR43000">
    <property type="entry name" value="DTDP-D-GLUCOSE 4,6-DEHYDRATASE-RELATED"/>
    <property type="match status" value="1"/>
</dbReference>
<dbReference type="Pfam" id="PF16363">
    <property type="entry name" value="GDP_Man_Dehyd"/>
    <property type="match status" value="1"/>
</dbReference>
<dbReference type="GO" id="GO:0009225">
    <property type="term" value="P:nucleotide-sugar metabolic process"/>
    <property type="evidence" value="ECO:0007669"/>
    <property type="project" value="InterPro"/>
</dbReference>
<dbReference type="InterPro" id="IPR036291">
    <property type="entry name" value="NAD(P)-bd_dom_sf"/>
</dbReference>
<dbReference type="Proteomes" id="UP000586947">
    <property type="component" value="Unassembled WGS sequence"/>
</dbReference>
<keyword evidence="7 8" id="KW-0456">Lyase</keyword>
<feature type="domain" description="NAD(P)-binding" evidence="9">
    <location>
        <begin position="4"/>
        <end position="304"/>
    </location>
</feature>
<dbReference type="Gene3D" id="3.40.50.720">
    <property type="entry name" value="NAD(P)-binding Rossmann-like Domain"/>
    <property type="match status" value="1"/>
</dbReference>
<evidence type="ECO:0000256" key="8">
    <source>
        <dbReference type="RuleBase" id="RU004473"/>
    </source>
</evidence>
<comment type="caution">
    <text evidence="10">The sequence shown here is derived from an EMBL/GenBank/DDBJ whole genome shotgun (WGS) entry which is preliminary data.</text>
</comment>
<evidence type="ECO:0000256" key="1">
    <source>
        <dbReference type="ARBA" id="ARBA00001539"/>
    </source>
</evidence>
<evidence type="ECO:0000256" key="5">
    <source>
        <dbReference type="ARBA" id="ARBA00016977"/>
    </source>
</evidence>
<keyword evidence="6" id="KW-0520">NAD</keyword>
<protein>
    <recommendedName>
        <fullName evidence="5 8">dTDP-glucose 4,6-dehydratase</fullName>
        <ecNumber evidence="4 8">4.2.1.46</ecNumber>
    </recommendedName>
</protein>
<reference evidence="10 11" key="1">
    <citation type="submission" date="2020-08" db="EMBL/GenBank/DDBJ databases">
        <title>Sequencing the genomes of 1000 actinobacteria strains.</title>
        <authorList>
            <person name="Klenk H.-P."/>
        </authorList>
    </citation>
    <scope>NUCLEOTIDE SEQUENCE [LARGE SCALE GENOMIC DNA]</scope>
    <source>
        <strain evidence="10 11">DSM 103125</strain>
    </source>
</reference>
<evidence type="ECO:0000256" key="3">
    <source>
        <dbReference type="ARBA" id="ARBA00008178"/>
    </source>
</evidence>
<accession>A0A840W2J8</accession>
<proteinExistence type="inferred from homology"/>
<evidence type="ECO:0000313" key="10">
    <source>
        <dbReference type="EMBL" id="MBB5480284.1"/>
    </source>
</evidence>
<dbReference type="CDD" id="cd05246">
    <property type="entry name" value="dTDP_GD_SDR_e"/>
    <property type="match status" value="1"/>
</dbReference>
<name>A0A840W2J8_9ACTN</name>
<dbReference type="SUPFAM" id="SSF51735">
    <property type="entry name" value="NAD(P)-binding Rossmann-fold domains"/>
    <property type="match status" value="1"/>
</dbReference>
<dbReference type="NCBIfam" id="TIGR01181">
    <property type="entry name" value="dTDP_gluc_dehyt"/>
    <property type="match status" value="1"/>
</dbReference>
<dbReference type="AlphaFoldDB" id="A0A840W2J8"/>
<comment type="similarity">
    <text evidence="3 8">Belongs to the NAD(P)-dependent epimerase/dehydratase family. dTDP-glucose dehydratase subfamily.</text>
</comment>
<comment type="cofactor">
    <cofactor evidence="2 8">
        <name>NAD(+)</name>
        <dbReference type="ChEBI" id="CHEBI:57540"/>
    </cofactor>
</comment>
<evidence type="ECO:0000259" key="9">
    <source>
        <dbReference type="Pfam" id="PF16363"/>
    </source>
</evidence>
<evidence type="ECO:0000256" key="2">
    <source>
        <dbReference type="ARBA" id="ARBA00001911"/>
    </source>
</evidence>
<dbReference type="Gene3D" id="3.90.25.10">
    <property type="entry name" value="UDP-galactose 4-epimerase, domain 1"/>
    <property type="match status" value="1"/>
</dbReference>
<dbReference type="InterPro" id="IPR016040">
    <property type="entry name" value="NAD(P)-bd_dom"/>
</dbReference>